<dbReference type="EMBL" id="CZAI01000001">
    <property type="protein sequence ID" value="CUO53301.1"/>
    <property type="molecule type" value="Genomic_DNA"/>
</dbReference>
<reference evidence="6 7" key="2">
    <citation type="journal article" date="2019" name="Nat. Med.">
        <title>A library of human gut bacterial isolates paired with longitudinal multiomics data enables mechanistic microbiome research.</title>
        <authorList>
            <person name="Poyet M."/>
            <person name="Groussin M."/>
            <person name="Gibbons S.M."/>
            <person name="Avila-Pacheco J."/>
            <person name="Jiang X."/>
            <person name="Kearney S.M."/>
            <person name="Perrotta A.R."/>
            <person name="Berdy B."/>
            <person name="Zhao S."/>
            <person name="Lieberman T.D."/>
            <person name="Swanson P.K."/>
            <person name="Smith M."/>
            <person name="Roesemann S."/>
            <person name="Alexander J.E."/>
            <person name="Rich S.A."/>
            <person name="Livny J."/>
            <person name="Vlamakis H."/>
            <person name="Clish C."/>
            <person name="Bullock K."/>
            <person name="Deik A."/>
            <person name="Scott J."/>
            <person name="Pierce K.A."/>
            <person name="Xavier R.J."/>
            <person name="Alm E.J."/>
        </authorList>
    </citation>
    <scope>NUCLEOTIDE SEQUENCE [LARGE SCALE GENOMIC DNA]</scope>
    <source>
        <strain evidence="4 6">BIOML-A19</strain>
        <strain evidence="3 7">BIOML-A21</strain>
    </source>
</reference>
<gene>
    <name evidence="2" type="ORF">ERS852494_00118</name>
    <name evidence="4" type="ORF">F2Y31_00610</name>
    <name evidence="3" type="ORF">F2Y35_20495</name>
</gene>
<name>A0A174FU86_9BACE</name>
<sequence length="438" mass="49234">MKKILLSLIIAGCLFACDDETLNPIVQPIAQTSEPMYITSTTATLVGNVLTGGGTVQERGFYYTEYTYDMKVSDYTPITLQQEVMKGTQVVCTQDSEFSYSLENLEGDTDYYYLAYARTEMGISYGDPVLFATSDGDVIPVLSITETVKDEVNRNVIIKANIDAPGGAPIEEMGLVWSKEVAQPTIENGTKINIDVVLGAFEISLSDLVTFTKYYYRIFAKNKYGVGYSEPMMVMFVGDKFTDPRDKNTYKIKQYGNCIWMVENFRYVPADRLNKGIWVQGYNGSSAEEAMQSENYAIYGCLYDYQTAKDLAPEGWHLATDAEWNELEKLAGVSEELLMKEEDWRGNSNDRLKADTWQGNGNWSNELGFNIHPGGKQWCGGAFQDFKQAGLYWTSTMNDHRADGALQPFFRWFSGGPATGRFSNFPECVGMSVRYVMD</sequence>
<accession>A0A174FU86</accession>
<dbReference type="EMBL" id="VVYD01000001">
    <property type="protein sequence ID" value="KAA5503790.1"/>
    <property type="molecule type" value="Genomic_DNA"/>
</dbReference>
<evidence type="ECO:0000259" key="1">
    <source>
        <dbReference type="Pfam" id="PF09603"/>
    </source>
</evidence>
<protein>
    <submittedName>
        <fullName evidence="2">Fibrobacter succinogenes major domain (Fib_succ_major)</fullName>
    </submittedName>
</protein>
<dbReference type="InterPro" id="IPR036116">
    <property type="entry name" value="FN3_sf"/>
</dbReference>
<dbReference type="RefSeq" id="WP_082431356.1">
    <property type="nucleotide sequence ID" value="NZ_CACRTB010000007.1"/>
</dbReference>
<evidence type="ECO:0000313" key="2">
    <source>
        <dbReference type="EMBL" id="CUO53301.1"/>
    </source>
</evidence>
<evidence type="ECO:0000313" key="5">
    <source>
        <dbReference type="Proteomes" id="UP000095657"/>
    </source>
</evidence>
<dbReference type="AlphaFoldDB" id="A0A174FU86"/>
<proteinExistence type="predicted"/>
<dbReference type="InterPro" id="IPR011871">
    <property type="entry name" value="Fib_succ_major"/>
</dbReference>
<feature type="domain" description="Fibrobacter succinogenes major paralogous" evidence="1">
    <location>
        <begin position="255"/>
        <end position="436"/>
    </location>
</feature>
<dbReference type="STRING" id="47678.ERS852494_00118"/>
<dbReference type="SUPFAM" id="SSF49265">
    <property type="entry name" value="Fibronectin type III"/>
    <property type="match status" value="1"/>
</dbReference>
<dbReference type="Proteomes" id="UP000095657">
    <property type="component" value="Unassembled WGS sequence"/>
</dbReference>
<evidence type="ECO:0000313" key="3">
    <source>
        <dbReference type="EMBL" id="KAA5486934.1"/>
    </source>
</evidence>
<dbReference type="Pfam" id="PF09603">
    <property type="entry name" value="Fib_succ_major"/>
    <property type="match status" value="1"/>
</dbReference>
<evidence type="ECO:0000313" key="4">
    <source>
        <dbReference type="EMBL" id="KAA5503790.1"/>
    </source>
</evidence>
<dbReference type="Proteomes" id="UP000491168">
    <property type="component" value="Unassembled WGS sequence"/>
</dbReference>
<organism evidence="2 5">
    <name type="scientific">Bacteroides caccae</name>
    <dbReference type="NCBI Taxonomy" id="47678"/>
    <lineage>
        <taxon>Bacteria</taxon>
        <taxon>Pseudomonadati</taxon>
        <taxon>Bacteroidota</taxon>
        <taxon>Bacteroidia</taxon>
        <taxon>Bacteroidales</taxon>
        <taxon>Bacteroidaceae</taxon>
        <taxon>Bacteroides</taxon>
    </lineage>
</organism>
<dbReference type="EMBL" id="VVYF01000025">
    <property type="protein sequence ID" value="KAA5486934.1"/>
    <property type="molecule type" value="Genomic_DNA"/>
</dbReference>
<dbReference type="Proteomes" id="UP000368418">
    <property type="component" value="Unassembled WGS sequence"/>
</dbReference>
<evidence type="ECO:0000313" key="7">
    <source>
        <dbReference type="Proteomes" id="UP000491168"/>
    </source>
</evidence>
<dbReference type="NCBIfam" id="TIGR02145">
    <property type="entry name" value="Fib_succ_major"/>
    <property type="match status" value="1"/>
</dbReference>
<reference evidence="2 5" key="1">
    <citation type="submission" date="2015-09" db="EMBL/GenBank/DDBJ databases">
        <authorList>
            <consortium name="Pathogen Informatics"/>
        </authorList>
    </citation>
    <scope>NUCLEOTIDE SEQUENCE [LARGE SCALE GENOMIC DNA]</scope>
    <source>
        <strain evidence="2 5">2789STDY5834880</strain>
    </source>
</reference>
<evidence type="ECO:0000313" key="6">
    <source>
        <dbReference type="Proteomes" id="UP000368418"/>
    </source>
</evidence>